<accession>A0AAE3P290</accession>
<reference evidence="6" key="1">
    <citation type="submission" date="2023-03" db="EMBL/GenBank/DDBJ databases">
        <title>Stygiobacter electus gen. nov., sp. nov., facultatively anaerobic thermotolerant bacterium of the class Ignavibacteria from a well of Yessentuki mineral water deposit.</title>
        <authorList>
            <person name="Podosokorskaya O.A."/>
            <person name="Elcheninov A.G."/>
            <person name="Petrova N.F."/>
            <person name="Zavarzina D.G."/>
            <person name="Kublanov I.V."/>
            <person name="Merkel A.Y."/>
        </authorList>
    </citation>
    <scope>NUCLEOTIDE SEQUENCE</scope>
    <source>
        <strain evidence="6">09-Me</strain>
    </source>
</reference>
<dbReference type="InterPro" id="IPR050884">
    <property type="entry name" value="CNP_phosphodiesterase-III"/>
</dbReference>
<evidence type="ECO:0000259" key="5">
    <source>
        <dbReference type="Pfam" id="PF00149"/>
    </source>
</evidence>
<feature type="domain" description="Calcineurin-like phosphoesterase" evidence="5">
    <location>
        <begin position="1"/>
        <end position="242"/>
    </location>
</feature>
<comment type="caution">
    <text evidence="6">The sequence shown here is derived from an EMBL/GenBank/DDBJ whole genome shotgun (WGS) entry which is preliminary data.</text>
</comment>
<evidence type="ECO:0000256" key="3">
    <source>
        <dbReference type="ARBA" id="ARBA00023004"/>
    </source>
</evidence>
<dbReference type="RefSeq" id="WP_321536690.1">
    <property type="nucleotide sequence ID" value="NZ_JARGDL010000021.1"/>
</dbReference>
<proteinExistence type="inferred from homology"/>
<evidence type="ECO:0000256" key="2">
    <source>
        <dbReference type="ARBA" id="ARBA00022801"/>
    </source>
</evidence>
<gene>
    <name evidence="6" type="ORF">P0M35_12215</name>
</gene>
<dbReference type="Gene3D" id="3.60.21.10">
    <property type="match status" value="1"/>
</dbReference>
<comment type="similarity">
    <text evidence="4">Belongs to the cyclic nucleotide phosphodiesterase class-III family.</text>
</comment>
<keyword evidence="2" id="KW-0378">Hydrolase</keyword>
<keyword evidence="3" id="KW-0408">Iron</keyword>
<dbReference type="InterPro" id="IPR004843">
    <property type="entry name" value="Calcineurin-like_PHP"/>
</dbReference>
<keyword evidence="1" id="KW-0479">Metal-binding</keyword>
<organism evidence="6 7">
    <name type="scientific">Stygiobacter electus</name>
    <dbReference type="NCBI Taxonomy" id="3032292"/>
    <lineage>
        <taxon>Bacteria</taxon>
        <taxon>Pseudomonadati</taxon>
        <taxon>Ignavibacteriota</taxon>
        <taxon>Ignavibacteria</taxon>
        <taxon>Ignavibacteriales</taxon>
        <taxon>Melioribacteraceae</taxon>
        <taxon>Stygiobacter</taxon>
    </lineage>
</organism>
<evidence type="ECO:0000256" key="4">
    <source>
        <dbReference type="ARBA" id="ARBA00025742"/>
    </source>
</evidence>
<name>A0AAE3P290_9BACT</name>
<dbReference type="PANTHER" id="PTHR42988:SF2">
    <property type="entry name" value="CYCLIC NUCLEOTIDE PHOSPHODIESTERASE CBUA0032-RELATED"/>
    <property type="match status" value="1"/>
</dbReference>
<dbReference type="GO" id="GO:0016787">
    <property type="term" value="F:hydrolase activity"/>
    <property type="evidence" value="ECO:0007669"/>
    <property type="project" value="UniProtKB-KW"/>
</dbReference>
<dbReference type="InterPro" id="IPR029052">
    <property type="entry name" value="Metallo-depent_PP-like"/>
</dbReference>
<evidence type="ECO:0000313" key="7">
    <source>
        <dbReference type="Proteomes" id="UP001221302"/>
    </source>
</evidence>
<keyword evidence="7" id="KW-1185">Reference proteome</keyword>
<evidence type="ECO:0000256" key="1">
    <source>
        <dbReference type="ARBA" id="ARBA00022723"/>
    </source>
</evidence>
<protein>
    <submittedName>
        <fullName evidence="6">Metallophosphoesterase</fullName>
    </submittedName>
</protein>
<dbReference type="GO" id="GO:0046872">
    <property type="term" value="F:metal ion binding"/>
    <property type="evidence" value="ECO:0007669"/>
    <property type="project" value="UniProtKB-KW"/>
</dbReference>
<dbReference type="EMBL" id="JARGDL010000021">
    <property type="protein sequence ID" value="MDF1612920.1"/>
    <property type="molecule type" value="Genomic_DNA"/>
</dbReference>
<dbReference type="Pfam" id="PF00149">
    <property type="entry name" value="Metallophos"/>
    <property type="match status" value="1"/>
</dbReference>
<evidence type="ECO:0000313" key="6">
    <source>
        <dbReference type="EMBL" id="MDF1612920.1"/>
    </source>
</evidence>
<dbReference type="Proteomes" id="UP001221302">
    <property type="component" value="Unassembled WGS sequence"/>
</dbReference>
<dbReference type="AlphaFoldDB" id="A0AAE3P290"/>
<dbReference type="PANTHER" id="PTHR42988">
    <property type="entry name" value="PHOSPHOHYDROLASE"/>
    <property type="match status" value="1"/>
</dbReference>
<dbReference type="SUPFAM" id="SSF56300">
    <property type="entry name" value="Metallo-dependent phosphatases"/>
    <property type="match status" value="1"/>
</dbReference>
<sequence>MRIAHLSDLHLCSYFKENNFLKLEKAILKGLEYGVQHFVFSGDISDNANENELKKFKDLLKKLKIYESEKSTVTIGNHDIFGGPQTASDVINFPSKCLKVNYNDKVLSFVDFFKELFENTITIDSSSNFPFLKIVNDNALIIINSIDEYSRFKNPFASNGKIRKDVREKISKLLNHEKAKDKLKISVIHHHFYHNNENVSSSENNIWTKVENYTMKLRNKKKILKLFKEHNVKIVLHGHSHEMKEYYRDGIHFFNSGGAFEGDAYKMFILNAFNFDISYELIKEQLLQTNYEILASKIAM</sequence>